<dbReference type="Proteomes" id="UP001302349">
    <property type="component" value="Chromosome"/>
</dbReference>
<feature type="domain" description="3-keto-alpha-glucoside-1,2-lyase/3-keto-2-hydroxy-glucal hydratase" evidence="1">
    <location>
        <begin position="72"/>
        <end position="222"/>
    </location>
</feature>
<dbReference type="Gene3D" id="2.60.120.560">
    <property type="entry name" value="Exo-inulinase, domain 1"/>
    <property type="match status" value="1"/>
</dbReference>
<sequence length="226" mass="25372">MNLTMKVYLIFGCLFFSWCSILAQTKVIELTGNKELLPVNVNIAEVDYEKKKSVKVTAIKGNETALVKINDVDFTNGIIELDLAGKRQEDSHPMNRGFVGVAFRITDDNVKFEQFYLRAANGRADDQVQRNHTAQYSSYPDYHFDVLRKESPEKYEAYVDMVPGEWTHVKIEVEGGKAKLYVHGNSQPTLIVNDLKLGANARGAIGLWVGGGTDAHFANLKVTQRE</sequence>
<accession>A0ABZ0IT28</accession>
<dbReference type="InterPro" id="IPR010496">
    <property type="entry name" value="AL/BT2_dom"/>
</dbReference>
<evidence type="ECO:0000313" key="2">
    <source>
        <dbReference type="EMBL" id="WOK07550.1"/>
    </source>
</evidence>
<evidence type="ECO:0000259" key="1">
    <source>
        <dbReference type="Pfam" id="PF06439"/>
    </source>
</evidence>
<proteinExistence type="predicted"/>
<protein>
    <recommendedName>
        <fullName evidence="1">3-keto-alpha-glucoside-1,2-lyase/3-keto-2-hydroxy-glucal hydratase domain-containing protein</fullName>
    </recommendedName>
</protein>
<dbReference type="Pfam" id="PF06439">
    <property type="entry name" value="3keto-disac_hyd"/>
    <property type="match status" value="1"/>
</dbReference>
<reference evidence="2 3" key="1">
    <citation type="journal article" date="2023" name="Microbiol. Resour. Announc.">
        <title>Complete Genome Sequence of Imperialibacter roseus strain P4T.</title>
        <authorList>
            <person name="Tizabi D.R."/>
            <person name="Bachvaroff T."/>
            <person name="Hill R.T."/>
        </authorList>
    </citation>
    <scope>NUCLEOTIDE SEQUENCE [LARGE SCALE GENOMIC DNA]</scope>
    <source>
        <strain evidence="2 3">P4T</strain>
    </source>
</reference>
<organism evidence="2 3">
    <name type="scientific">Imperialibacter roseus</name>
    <dbReference type="NCBI Taxonomy" id="1324217"/>
    <lineage>
        <taxon>Bacteria</taxon>
        <taxon>Pseudomonadati</taxon>
        <taxon>Bacteroidota</taxon>
        <taxon>Cytophagia</taxon>
        <taxon>Cytophagales</taxon>
        <taxon>Flammeovirgaceae</taxon>
        <taxon>Imperialibacter</taxon>
    </lineage>
</organism>
<gene>
    <name evidence="2" type="ORF">RT717_02805</name>
</gene>
<name>A0ABZ0IT28_9BACT</name>
<keyword evidence="3" id="KW-1185">Reference proteome</keyword>
<dbReference type="RefSeq" id="WP_317490226.1">
    <property type="nucleotide sequence ID" value="NZ_CP136051.1"/>
</dbReference>
<evidence type="ECO:0000313" key="3">
    <source>
        <dbReference type="Proteomes" id="UP001302349"/>
    </source>
</evidence>
<dbReference type="EMBL" id="CP136051">
    <property type="protein sequence ID" value="WOK07550.1"/>
    <property type="molecule type" value="Genomic_DNA"/>
</dbReference>